<evidence type="ECO:0000313" key="1">
    <source>
        <dbReference type="EMBL" id="PND36619.1"/>
    </source>
</evidence>
<dbReference type="OrthoDB" id="9807580at2"/>
<dbReference type="NCBIfam" id="TIGR03464">
    <property type="entry name" value="HpnC"/>
    <property type="match status" value="1"/>
</dbReference>
<dbReference type="Gene3D" id="1.10.600.10">
    <property type="entry name" value="Farnesyl Diphosphate Synthase"/>
    <property type="match status" value="1"/>
</dbReference>
<dbReference type="InterPro" id="IPR033904">
    <property type="entry name" value="Trans_IPPS_HH"/>
</dbReference>
<dbReference type="Pfam" id="PF00494">
    <property type="entry name" value="SQS_PSY"/>
    <property type="match status" value="1"/>
</dbReference>
<dbReference type="GO" id="GO:0051996">
    <property type="term" value="F:squalene synthase [NAD(P)H] activity"/>
    <property type="evidence" value="ECO:0007669"/>
    <property type="project" value="InterPro"/>
</dbReference>
<dbReference type="RefSeq" id="WP_102770386.1">
    <property type="nucleotide sequence ID" value="NZ_POSP01000004.1"/>
</dbReference>
<dbReference type="InterPro" id="IPR002060">
    <property type="entry name" value="Squ/phyt_synthse"/>
</dbReference>
<comment type="caution">
    <text evidence="1">The sequence shown here is derived from an EMBL/GenBank/DDBJ whole genome shotgun (WGS) entry which is preliminary data.</text>
</comment>
<dbReference type="SUPFAM" id="SSF48576">
    <property type="entry name" value="Terpenoid synthases"/>
    <property type="match status" value="1"/>
</dbReference>
<sequence>MSIEHYENFPVASWLCPPHLRPAVAAIYHFARCADDLADEGQVSTEQRQQELQAYRADLNAVLAGRPDSGRWHTTVFAGLARVLPQYRLPAPLLNDLISAFEQDLVKTSYRDRTELLDYCRRSANPIGRLLLHLYGIGDAVALQRSDAICSSLQLINFWQDFSRDGPRGRLYVPERDLQRHGLSGDDILACRDSASARRLIAELCDWAEALMQQGAPLVHQIPGRAGWELRAVVQGGLRILAKIRAMHHASLLHRPAIGPFDAPALLWACLRMGRSRTLKQAATADLRLSAARTEGRL</sequence>
<dbReference type="AlphaFoldDB" id="A0A2N8KT34"/>
<dbReference type="InterPro" id="IPR017827">
    <property type="entry name" value="HSQ_synthase_HpnC"/>
</dbReference>
<dbReference type="InterPro" id="IPR008949">
    <property type="entry name" value="Isoprenoid_synthase_dom_sf"/>
</dbReference>
<evidence type="ECO:0000313" key="2">
    <source>
        <dbReference type="Proteomes" id="UP000235916"/>
    </source>
</evidence>
<gene>
    <name evidence="1" type="primary">hpnC</name>
    <name evidence="1" type="ORF">C1O66_19765</name>
</gene>
<dbReference type="SFLD" id="SFLDS00005">
    <property type="entry name" value="Isoprenoid_Synthase_Type_I"/>
    <property type="match status" value="1"/>
</dbReference>
<reference evidence="1 2" key="1">
    <citation type="submission" date="2018-01" db="EMBL/GenBank/DDBJ databases">
        <title>Draft genome sequence of Paucibacter aquatile CR182 isolated from freshwater of the Nakdong River.</title>
        <authorList>
            <person name="Choi A."/>
            <person name="Chung E.J."/>
        </authorList>
    </citation>
    <scope>NUCLEOTIDE SEQUENCE [LARGE SCALE GENOMIC DNA]</scope>
    <source>
        <strain evidence="1 2">CR182</strain>
    </source>
</reference>
<dbReference type="SFLD" id="SFLDG01212">
    <property type="entry name" value="Phytoene_synthase_like"/>
    <property type="match status" value="1"/>
</dbReference>
<dbReference type="EMBL" id="POSP01000004">
    <property type="protein sequence ID" value="PND36619.1"/>
    <property type="molecule type" value="Genomic_DNA"/>
</dbReference>
<protein>
    <submittedName>
        <fullName evidence="1">Squalene synthase HpnC</fullName>
    </submittedName>
</protein>
<dbReference type="GO" id="GO:0016114">
    <property type="term" value="P:terpenoid biosynthetic process"/>
    <property type="evidence" value="ECO:0007669"/>
    <property type="project" value="UniProtKB-ARBA"/>
</dbReference>
<name>A0A2N8KT34_9BURK</name>
<keyword evidence="2" id="KW-1185">Reference proteome</keyword>
<dbReference type="InterPro" id="IPR044843">
    <property type="entry name" value="Trans_IPPS_bact-type"/>
</dbReference>
<dbReference type="GO" id="GO:0004311">
    <property type="term" value="F:geranylgeranyl diphosphate synthase activity"/>
    <property type="evidence" value="ECO:0007669"/>
    <property type="project" value="InterPro"/>
</dbReference>
<accession>A0A2N8KT34</accession>
<dbReference type="SFLD" id="SFLDG01018">
    <property type="entry name" value="Squalene/Phytoene_Synthase_Lik"/>
    <property type="match status" value="1"/>
</dbReference>
<proteinExistence type="predicted"/>
<organism evidence="1 2">
    <name type="scientific">Kinneretia aquatilis</name>
    <dbReference type="NCBI Taxonomy" id="2070761"/>
    <lineage>
        <taxon>Bacteria</taxon>
        <taxon>Pseudomonadati</taxon>
        <taxon>Pseudomonadota</taxon>
        <taxon>Betaproteobacteria</taxon>
        <taxon>Burkholderiales</taxon>
        <taxon>Sphaerotilaceae</taxon>
        <taxon>Roseateles</taxon>
    </lineage>
</organism>
<dbReference type="CDD" id="cd00683">
    <property type="entry name" value="Trans_IPPS_HH"/>
    <property type="match status" value="1"/>
</dbReference>
<dbReference type="Proteomes" id="UP000235916">
    <property type="component" value="Unassembled WGS sequence"/>
</dbReference>
<dbReference type="PANTHER" id="PTHR31480">
    <property type="entry name" value="BIFUNCTIONAL LYCOPENE CYCLASE/PHYTOENE SYNTHASE"/>
    <property type="match status" value="1"/>
</dbReference>